<sequence length="459" mass="48858">MQDTYSNDQLQAYGKRLAARLCDQYFATQPVGSSLDGPAVLRLAPVRQLNLYVVQQLLTQWTGEMARLRSPYFDYEDPAVRQALTQLMNLLSRRIRLTRASYEPLLAQAAADTLLTALDPLAAFEAKLLPAGQPSATPAQLRDALRYVEVNKPLFQDFIDSLPADLPQDREFLLSRFRLYRDAHYKEQQPLGALLGELSAVVPVTEDELRTKTASAAPAVPPAPPVAPATESPAEPAASTPAMPAESAEAPVVAQAPAAALAPAAADSPVAPAPSPAPAAETPAPAVAQPAPVAAEVPAAPAIEAATAPAASAPAPQPAPPAEPVASPSVVTERAKPLAETVAPANTLADKLAANVRTSTLADKLASSSAGAAPTLAEAQPKVESLRSAISINQRFSFINELFNGENMEYHAAIEHLDALPTAEAARRYISEELTQRYQWVRKDEHVNKLLRLVERKFA</sequence>
<gene>
    <name evidence="2" type="ORF">DLM85_24065</name>
</gene>
<dbReference type="OrthoDB" id="1100725at2"/>
<reference evidence="3" key="1">
    <citation type="submission" date="2018-05" db="EMBL/GenBank/DDBJ databases">
        <authorList>
            <person name="Nie L."/>
        </authorList>
    </citation>
    <scope>NUCLEOTIDE SEQUENCE [LARGE SCALE GENOMIC DNA]</scope>
    <source>
        <strain evidence="3">NL</strain>
    </source>
</reference>
<dbReference type="RefSeq" id="WP_111480741.1">
    <property type="nucleotide sequence ID" value="NZ_QHKM01000015.1"/>
</dbReference>
<dbReference type="Proteomes" id="UP000248553">
    <property type="component" value="Unassembled WGS sequence"/>
</dbReference>
<evidence type="ECO:0000313" key="2">
    <source>
        <dbReference type="EMBL" id="RAK62247.1"/>
    </source>
</evidence>
<evidence type="ECO:0000313" key="3">
    <source>
        <dbReference type="Proteomes" id="UP000248553"/>
    </source>
</evidence>
<feature type="compositionally biased region" description="Low complexity" evidence="1">
    <location>
        <begin position="228"/>
        <end position="250"/>
    </location>
</feature>
<evidence type="ECO:0000256" key="1">
    <source>
        <dbReference type="SAM" id="MobiDB-lite"/>
    </source>
</evidence>
<protein>
    <submittedName>
        <fullName evidence="2">Uncharacterized protein</fullName>
    </submittedName>
</protein>
<dbReference type="AlphaFoldDB" id="A0A328B5S9"/>
<accession>A0A328B5S9</accession>
<feature type="region of interest" description="Disordered" evidence="1">
    <location>
        <begin position="308"/>
        <end position="332"/>
    </location>
</feature>
<name>A0A328B5S9_9BACT</name>
<dbReference type="EMBL" id="QHKM01000015">
    <property type="protein sequence ID" value="RAK62247.1"/>
    <property type="molecule type" value="Genomic_DNA"/>
</dbReference>
<feature type="region of interest" description="Disordered" evidence="1">
    <location>
        <begin position="267"/>
        <end position="287"/>
    </location>
</feature>
<keyword evidence="3" id="KW-1185">Reference proteome</keyword>
<feature type="region of interest" description="Disordered" evidence="1">
    <location>
        <begin position="212"/>
        <end position="250"/>
    </location>
</feature>
<organism evidence="2 3">
    <name type="scientific">Hymenobacter edaphi</name>
    <dbReference type="NCBI Taxonomy" id="2211146"/>
    <lineage>
        <taxon>Bacteria</taxon>
        <taxon>Pseudomonadati</taxon>
        <taxon>Bacteroidota</taxon>
        <taxon>Cytophagia</taxon>
        <taxon>Cytophagales</taxon>
        <taxon>Hymenobacteraceae</taxon>
        <taxon>Hymenobacter</taxon>
    </lineage>
</organism>
<proteinExistence type="predicted"/>
<feature type="compositionally biased region" description="Low complexity" evidence="1">
    <location>
        <begin position="278"/>
        <end position="287"/>
    </location>
</feature>
<comment type="caution">
    <text evidence="2">The sequence shown here is derived from an EMBL/GenBank/DDBJ whole genome shotgun (WGS) entry which is preliminary data.</text>
</comment>